<name>A0A2I1IMP7_9ACTO</name>
<accession>A0A2I1IMP7</accession>
<sequence length="230" mass="24716">MIMQGVTFNTTMALVAGTIMIMAVVFARTAARVQALGPEGGRTLSGWGWAFVALGAYLGVTGMYMTLTWPLKEVDGAFCCTVDNVTFGEPAALYGLLTFIAGLAVVAAQRAADRKERALDLVATLRPLLYVGAIGGVGLVMFAIAGMHFGMWRPPDVEPIARLLAGQIWEPLMVMCLYAFTGIAAMLAPFAPESKWVARIATLFTWGCGVLWVFLSFTVFYSHVGFFPPA</sequence>
<keyword evidence="3" id="KW-1185">Reference proteome</keyword>
<dbReference type="InterPro" id="IPR009324">
    <property type="entry name" value="DUF981"/>
</dbReference>
<feature type="transmembrane region" description="Helical" evidence="1">
    <location>
        <begin position="128"/>
        <end position="152"/>
    </location>
</feature>
<keyword evidence="1" id="KW-0812">Transmembrane</keyword>
<proteinExistence type="predicted"/>
<dbReference type="RefSeq" id="WP_024332396.1">
    <property type="nucleotide sequence ID" value="NZ_JASOXK010000005.1"/>
</dbReference>
<feature type="transmembrane region" description="Helical" evidence="1">
    <location>
        <begin position="91"/>
        <end position="108"/>
    </location>
</feature>
<comment type="caution">
    <text evidence="2">The sequence shown here is derived from an EMBL/GenBank/DDBJ whole genome shotgun (WGS) entry which is preliminary data.</text>
</comment>
<dbReference type="GeneID" id="35865925"/>
<evidence type="ECO:0000313" key="2">
    <source>
        <dbReference type="EMBL" id="PKY72410.1"/>
    </source>
</evidence>
<dbReference type="STRING" id="33007.HMPREF3198_01097"/>
<evidence type="ECO:0000313" key="3">
    <source>
        <dbReference type="Proteomes" id="UP000235122"/>
    </source>
</evidence>
<organism evidence="2 3">
    <name type="scientific">Winkia neuii</name>
    <dbReference type="NCBI Taxonomy" id="33007"/>
    <lineage>
        <taxon>Bacteria</taxon>
        <taxon>Bacillati</taxon>
        <taxon>Actinomycetota</taxon>
        <taxon>Actinomycetes</taxon>
        <taxon>Actinomycetales</taxon>
        <taxon>Actinomycetaceae</taxon>
        <taxon>Winkia</taxon>
    </lineage>
</organism>
<protein>
    <submittedName>
        <fullName evidence="2">DUF981 domain-containing protein</fullName>
    </submittedName>
</protein>
<feature type="transmembrane region" description="Helical" evidence="1">
    <location>
        <begin position="172"/>
        <end position="191"/>
    </location>
</feature>
<feature type="transmembrane region" description="Helical" evidence="1">
    <location>
        <begin position="47"/>
        <end position="71"/>
    </location>
</feature>
<dbReference type="Pfam" id="PF06168">
    <property type="entry name" value="DUF981"/>
    <property type="match status" value="1"/>
</dbReference>
<reference evidence="2 3" key="1">
    <citation type="submission" date="2017-12" db="EMBL/GenBank/DDBJ databases">
        <title>Phylogenetic diversity of female urinary microbiome.</title>
        <authorList>
            <person name="Thomas-White K."/>
            <person name="Wolfe A.J."/>
        </authorList>
    </citation>
    <scope>NUCLEOTIDE SEQUENCE [LARGE SCALE GENOMIC DNA]</scope>
    <source>
        <strain evidence="2 3">UMB0402</strain>
    </source>
</reference>
<feature type="transmembrane region" description="Helical" evidence="1">
    <location>
        <begin position="6"/>
        <end position="27"/>
    </location>
</feature>
<dbReference type="AlphaFoldDB" id="A0A2I1IMP7"/>
<evidence type="ECO:0000256" key="1">
    <source>
        <dbReference type="SAM" id="Phobius"/>
    </source>
</evidence>
<feature type="transmembrane region" description="Helical" evidence="1">
    <location>
        <begin position="203"/>
        <end position="224"/>
    </location>
</feature>
<dbReference type="EMBL" id="PKKO01000003">
    <property type="protein sequence ID" value="PKY72410.1"/>
    <property type="molecule type" value="Genomic_DNA"/>
</dbReference>
<dbReference type="Proteomes" id="UP000235122">
    <property type="component" value="Unassembled WGS sequence"/>
</dbReference>
<keyword evidence="1" id="KW-1133">Transmembrane helix</keyword>
<gene>
    <name evidence="2" type="ORF">CYJ19_06085</name>
</gene>
<keyword evidence="1" id="KW-0472">Membrane</keyword>